<comment type="similarity">
    <text evidence="1">Belongs to the methyltransferase superfamily. RsmH family.</text>
</comment>
<dbReference type="InterPro" id="IPR029063">
    <property type="entry name" value="SAM-dependent_MTases_sf"/>
</dbReference>
<dbReference type="Gene3D" id="1.10.150.170">
    <property type="entry name" value="Putative methyltransferase TM0872, insert domain"/>
    <property type="match status" value="1"/>
</dbReference>
<dbReference type="OrthoDB" id="16290at2759"/>
<keyword evidence="4" id="KW-0949">S-adenosyl-L-methionine</keyword>
<dbReference type="Pfam" id="PF01795">
    <property type="entry name" value="Methyltransf_5"/>
    <property type="match status" value="1"/>
</dbReference>
<evidence type="ECO:0000256" key="2">
    <source>
        <dbReference type="ARBA" id="ARBA00022603"/>
    </source>
</evidence>
<dbReference type="OMA" id="NPAKRTF"/>
<dbReference type="AlphaFoldDB" id="A0A226ETE5"/>
<comment type="caution">
    <text evidence="5">The sequence shown here is derived from an EMBL/GenBank/DDBJ whole genome shotgun (WGS) entry which is preliminary data.</text>
</comment>
<dbReference type="InterPro" id="IPR023397">
    <property type="entry name" value="SAM-dep_MeTrfase_MraW_recog"/>
</dbReference>
<name>A0A226ETE5_FOLCA</name>
<keyword evidence="3 5" id="KW-0808">Transferase</keyword>
<sequence length="389" mass="43778">MSKMLSNIALRNLLQKTSQIVASSCNKFSSNITAEAYLSPQSFNDGLHGVPGHNIDTPHVPVMVNEVLSMLDIHPGKTILDLTFGAGGHSRRILESCGDVNVIGLDRDPVAFSYAQKMQENFGQRFTPLLGRFSEVPRLFQQHGISSVDGILLDLGCSSMQFDDASRGFSISRDGPLDMRMDGTRFPDQPTAADVLQHIEEHHLAKILKYYGEEKQAKKLARAIIEARYMFKRLKTTSELAYLVESVLDTEKRLDKLARPTHVATKTFQAIRIFVNNEINELNQIMEIAHKVLNPGGKLVVLSFHSLEDRVVKRHLVGIDMDEPASKSMSQKYRNAFNWHNPDNVGEIFNKNWSVVNKHVLTPEFNEVESNPRSRSAKLRCAIKNQNNI</sequence>
<evidence type="ECO:0000313" key="6">
    <source>
        <dbReference type="Proteomes" id="UP000198287"/>
    </source>
</evidence>
<dbReference type="GO" id="GO:0070475">
    <property type="term" value="P:rRNA base methylation"/>
    <property type="evidence" value="ECO:0007669"/>
    <property type="project" value="TreeGrafter"/>
</dbReference>
<dbReference type="EMBL" id="LNIX01000002">
    <property type="protein sequence ID" value="OXA60437.1"/>
    <property type="molecule type" value="Genomic_DNA"/>
</dbReference>
<keyword evidence="6" id="KW-1185">Reference proteome</keyword>
<accession>A0A226ETE5</accession>
<evidence type="ECO:0000313" key="5">
    <source>
        <dbReference type="EMBL" id="OXA60437.1"/>
    </source>
</evidence>
<dbReference type="CDD" id="cd02440">
    <property type="entry name" value="AdoMet_MTases"/>
    <property type="match status" value="1"/>
</dbReference>
<gene>
    <name evidence="5" type="ORF">Fcan01_05228</name>
</gene>
<dbReference type="HAMAP" id="MF_01007">
    <property type="entry name" value="16SrRNA_methyltr_H"/>
    <property type="match status" value="1"/>
</dbReference>
<keyword evidence="2 5" id="KW-0489">Methyltransferase</keyword>
<dbReference type="Gene3D" id="3.40.50.150">
    <property type="entry name" value="Vaccinia Virus protein VP39"/>
    <property type="match status" value="1"/>
</dbReference>
<reference evidence="5 6" key="1">
    <citation type="submission" date="2015-12" db="EMBL/GenBank/DDBJ databases">
        <title>The genome of Folsomia candida.</title>
        <authorList>
            <person name="Faddeeva A."/>
            <person name="Derks M.F."/>
            <person name="Anvar Y."/>
            <person name="Smit S."/>
            <person name="Van Straalen N."/>
            <person name="Roelofs D."/>
        </authorList>
    </citation>
    <scope>NUCLEOTIDE SEQUENCE [LARGE SCALE GENOMIC DNA]</scope>
    <source>
        <strain evidence="5 6">VU population</strain>
        <tissue evidence="5">Whole body</tissue>
    </source>
</reference>
<dbReference type="SUPFAM" id="SSF53335">
    <property type="entry name" value="S-adenosyl-L-methionine-dependent methyltransferases"/>
    <property type="match status" value="1"/>
</dbReference>
<protein>
    <submittedName>
        <fullName evidence="5">Putative methyltransferase-like protein 15</fullName>
    </submittedName>
</protein>
<evidence type="ECO:0000256" key="4">
    <source>
        <dbReference type="ARBA" id="ARBA00022691"/>
    </source>
</evidence>
<evidence type="ECO:0000256" key="1">
    <source>
        <dbReference type="ARBA" id="ARBA00010396"/>
    </source>
</evidence>
<organism evidence="5 6">
    <name type="scientific">Folsomia candida</name>
    <name type="common">Springtail</name>
    <dbReference type="NCBI Taxonomy" id="158441"/>
    <lineage>
        <taxon>Eukaryota</taxon>
        <taxon>Metazoa</taxon>
        <taxon>Ecdysozoa</taxon>
        <taxon>Arthropoda</taxon>
        <taxon>Hexapoda</taxon>
        <taxon>Collembola</taxon>
        <taxon>Entomobryomorpha</taxon>
        <taxon>Isotomoidea</taxon>
        <taxon>Isotomidae</taxon>
        <taxon>Proisotominae</taxon>
        <taxon>Folsomia</taxon>
    </lineage>
</organism>
<dbReference type="GO" id="GO:0071424">
    <property type="term" value="F:rRNA (cytosine-N4-)-methyltransferase activity"/>
    <property type="evidence" value="ECO:0007669"/>
    <property type="project" value="TreeGrafter"/>
</dbReference>
<dbReference type="Proteomes" id="UP000198287">
    <property type="component" value="Unassembled WGS sequence"/>
</dbReference>
<proteinExistence type="inferred from homology"/>
<evidence type="ECO:0000256" key="3">
    <source>
        <dbReference type="ARBA" id="ARBA00022679"/>
    </source>
</evidence>
<dbReference type="PANTHER" id="PTHR11265">
    <property type="entry name" value="S-ADENOSYL-METHYLTRANSFERASE MRAW"/>
    <property type="match status" value="1"/>
</dbReference>
<dbReference type="PANTHER" id="PTHR11265:SF0">
    <property type="entry name" value="12S RRNA N4-METHYLCYTIDINE METHYLTRANSFERASE"/>
    <property type="match status" value="1"/>
</dbReference>
<dbReference type="STRING" id="158441.A0A226ETE5"/>
<dbReference type="SUPFAM" id="SSF81799">
    <property type="entry name" value="Putative methyltransferase TM0872, insert domain"/>
    <property type="match status" value="1"/>
</dbReference>
<dbReference type="NCBIfam" id="TIGR00006">
    <property type="entry name" value="16S rRNA (cytosine(1402)-N(4))-methyltransferase RsmH"/>
    <property type="match status" value="1"/>
</dbReference>
<dbReference type="InterPro" id="IPR002903">
    <property type="entry name" value="RsmH"/>
</dbReference>